<dbReference type="EMBL" id="AP025943">
    <property type="protein sequence ID" value="BDL44495.1"/>
    <property type="molecule type" value="Genomic_DNA"/>
</dbReference>
<organism evidence="2 3">
    <name type="scientific">Akkermansia biwaensis</name>
    <dbReference type="NCBI Taxonomy" id="2946555"/>
    <lineage>
        <taxon>Bacteria</taxon>
        <taxon>Pseudomonadati</taxon>
        <taxon>Verrucomicrobiota</taxon>
        <taxon>Verrucomicrobiia</taxon>
        <taxon>Verrucomicrobiales</taxon>
        <taxon>Akkermansiaceae</taxon>
        <taxon>Akkermansia</taxon>
    </lineage>
</organism>
<accession>A0ABM7ZIE9</accession>
<feature type="region of interest" description="Disordered" evidence="1">
    <location>
        <begin position="1"/>
        <end position="21"/>
    </location>
</feature>
<evidence type="ECO:0000313" key="2">
    <source>
        <dbReference type="EMBL" id="BDL44495.1"/>
    </source>
</evidence>
<name>A0ABM7ZIE9_9BACT</name>
<keyword evidence="3" id="KW-1185">Reference proteome</keyword>
<evidence type="ECO:0008006" key="4">
    <source>
        <dbReference type="Google" id="ProtNLM"/>
    </source>
</evidence>
<gene>
    <name evidence="2" type="ORF">Abiwalacus_20690</name>
</gene>
<dbReference type="Proteomes" id="UP001062263">
    <property type="component" value="Chromosome"/>
</dbReference>
<sequence length="167" mass="19329">MKEFEKALTSQGKHPSIPEEDNWFGPLVGTWDMEWIDGHGTEQERHVPGEWIFSWVLEGTAIQDIFICPSRQARKTKTWPDAAYGTTIRIYHPGKRAWDIFYGTAGETVQLEAKKENGQIVLTEITQKNMKWIFSDITDHTFHWKNIHTPDGKNWLVGGEAFATRRQ</sequence>
<dbReference type="RefSeq" id="WP_215436318.1">
    <property type="nucleotide sequence ID" value="NZ_AP025943.1"/>
</dbReference>
<proteinExistence type="predicted"/>
<reference evidence="2" key="1">
    <citation type="submission" date="2022-06" db="EMBL/GenBank/DDBJ databases">
        <title>Akkermansia biwalacus sp. nov., an anaerobic mucin-degrading bacterium isolated from human intestine.</title>
        <authorList>
            <person name="Kobayashi Y."/>
            <person name="Inoue S."/>
            <person name="Kawahara T."/>
            <person name="Kohda N."/>
        </authorList>
    </citation>
    <scope>NUCLEOTIDE SEQUENCE</scope>
    <source>
        <strain evidence="2">WON2089</strain>
    </source>
</reference>
<evidence type="ECO:0000256" key="1">
    <source>
        <dbReference type="SAM" id="MobiDB-lite"/>
    </source>
</evidence>
<evidence type="ECO:0000313" key="3">
    <source>
        <dbReference type="Proteomes" id="UP001062263"/>
    </source>
</evidence>
<protein>
    <recommendedName>
        <fullName evidence="4">DUF1579 domain-containing protein</fullName>
    </recommendedName>
</protein>